<dbReference type="EMBL" id="LJSK01000386">
    <property type="protein sequence ID" value="KPI83376.1"/>
    <property type="molecule type" value="Genomic_DNA"/>
</dbReference>
<dbReference type="VEuPathDB" id="TriTrypDB:Lsey_0386_0050"/>
<dbReference type="OrthoDB" id="272988at2759"/>
<proteinExistence type="predicted"/>
<evidence type="ECO:0000313" key="3">
    <source>
        <dbReference type="Proteomes" id="UP000038009"/>
    </source>
</evidence>
<organism evidence="2 3">
    <name type="scientific">Leptomonas seymouri</name>
    <dbReference type="NCBI Taxonomy" id="5684"/>
    <lineage>
        <taxon>Eukaryota</taxon>
        <taxon>Discoba</taxon>
        <taxon>Euglenozoa</taxon>
        <taxon>Kinetoplastea</taxon>
        <taxon>Metakinetoplastina</taxon>
        <taxon>Trypanosomatida</taxon>
        <taxon>Trypanosomatidae</taxon>
        <taxon>Leishmaniinae</taxon>
        <taxon>Leptomonas</taxon>
    </lineage>
</organism>
<dbReference type="Proteomes" id="UP000038009">
    <property type="component" value="Unassembled WGS sequence"/>
</dbReference>
<sequence>MRQLFLTTASPSPVRRGAWHRIGESHRHTAYSLQVAHRPVATSASPAADSAVKLFAKRLLAAPHRDVTHVEYGDWFTLYVGVRKGWRAKPNSTSESSVPSLEEQQHAKRAIDALLWSSLFARHWTEVQMHVSASPPEPHYCWWWHPEASLKSQSAALELCTSDFMTEPLLGGRYLQLWMEDVRSSSASADASNGANTSEVPTVVLPFSALWEVKRSAYWRPAASQSGAPPSSPAVAAAPPLSLQERQARQALLQTIDQLLQLQCDAATRSGQLQRICVLSPTEEWDLMCQAQRLRQALSSPASTAVSLQWLSIGYLCVDASVRLAYVAHLLNWQQQQQFASSDHKCGLTPVRILSPSTEHAHLRSYALTSVHEHSSAKAALDRRCTARHQQSPSLSSAAFSPGSGATAATVHGQARKGCSDAVRRMSTREENIRRSFSVQ</sequence>
<dbReference type="AlphaFoldDB" id="A0A0N0P2U7"/>
<accession>A0A0N0P2U7</accession>
<keyword evidence="3" id="KW-1185">Reference proteome</keyword>
<reference evidence="2 3" key="1">
    <citation type="journal article" date="2015" name="PLoS Pathog.">
        <title>Leptomonas seymouri: Adaptations to the Dixenous Life Cycle Analyzed by Genome Sequencing, Transcriptome Profiling and Co-infection with Leishmania donovani.</title>
        <authorList>
            <person name="Kraeva N."/>
            <person name="Butenko A."/>
            <person name="Hlavacova J."/>
            <person name="Kostygov A."/>
            <person name="Myskova J."/>
            <person name="Grybchuk D."/>
            <person name="Lestinova T."/>
            <person name="Votypka J."/>
            <person name="Volf P."/>
            <person name="Opperdoes F."/>
            <person name="Flegontov P."/>
            <person name="Lukes J."/>
            <person name="Yurchenko V."/>
        </authorList>
    </citation>
    <scope>NUCLEOTIDE SEQUENCE [LARGE SCALE GENOMIC DNA]</scope>
    <source>
        <strain evidence="2 3">ATCC 30220</strain>
    </source>
</reference>
<evidence type="ECO:0000256" key="1">
    <source>
        <dbReference type="SAM" id="MobiDB-lite"/>
    </source>
</evidence>
<protein>
    <submittedName>
        <fullName evidence="2">Uncharacterized protein</fullName>
    </submittedName>
</protein>
<comment type="caution">
    <text evidence="2">The sequence shown here is derived from an EMBL/GenBank/DDBJ whole genome shotgun (WGS) entry which is preliminary data.</text>
</comment>
<gene>
    <name evidence="2" type="ORF">ABL78_7591</name>
</gene>
<evidence type="ECO:0000313" key="2">
    <source>
        <dbReference type="EMBL" id="KPI83376.1"/>
    </source>
</evidence>
<name>A0A0N0P2U7_LEPSE</name>
<feature type="compositionally biased region" description="Basic and acidic residues" evidence="1">
    <location>
        <begin position="418"/>
        <end position="434"/>
    </location>
</feature>
<feature type="region of interest" description="Disordered" evidence="1">
    <location>
        <begin position="392"/>
        <end position="440"/>
    </location>
</feature>
<dbReference type="OMA" id="FARHWTE"/>